<evidence type="ECO:0000259" key="4">
    <source>
        <dbReference type="Pfam" id="PF05569"/>
    </source>
</evidence>
<dbReference type="InterPro" id="IPR052173">
    <property type="entry name" value="Beta-lactam_resp_regulator"/>
</dbReference>
<dbReference type="OrthoDB" id="1628901at2"/>
<keyword evidence="6" id="KW-1185">Reference proteome</keyword>
<feature type="region of interest" description="Disordered" evidence="2">
    <location>
        <begin position="325"/>
        <end position="355"/>
    </location>
</feature>
<feature type="domain" description="Peptidase M56" evidence="4">
    <location>
        <begin position="4"/>
        <end position="272"/>
    </location>
</feature>
<protein>
    <recommendedName>
        <fullName evidence="4">Peptidase M56 domain-containing protein</fullName>
    </recommendedName>
</protein>
<dbReference type="EMBL" id="WTYE01000001">
    <property type="protein sequence ID" value="MXP32547.1"/>
    <property type="molecule type" value="Genomic_DNA"/>
</dbReference>
<feature type="coiled-coil region" evidence="1">
    <location>
        <begin position="508"/>
        <end position="539"/>
    </location>
</feature>
<evidence type="ECO:0000313" key="6">
    <source>
        <dbReference type="Proteomes" id="UP000446786"/>
    </source>
</evidence>
<gene>
    <name evidence="5" type="ORF">GRI94_12020</name>
</gene>
<dbReference type="AlphaFoldDB" id="A0A845AT59"/>
<keyword evidence="1" id="KW-0175">Coiled coil</keyword>
<dbReference type="InterPro" id="IPR008756">
    <property type="entry name" value="Peptidase_M56"/>
</dbReference>
<keyword evidence="3" id="KW-0472">Membrane</keyword>
<comment type="caution">
    <text evidence="5">The sequence shown here is derived from an EMBL/GenBank/DDBJ whole genome shotgun (WGS) entry which is preliminary data.</text>
</comment>
<dbReference type="RefSeq" id="WP_160779878.1">
    <property type="nucleotide sequence ID" value="NZ_BAAAZF010000001.1"/>
</dbReference>
<evidence type="ECO:0000256" key="3">
    <source>
        <dbReference type="SAM" id="Phobius"/>
    </source>
</evidence>
<evidence type="ECO:0000256" key="1">
    <source>
        <dbReference type="SAM" id="Coils"/>
    </source>
</evidence>
<feature type="compositionally biased region" description="Pro residues" evidence="2">
    <location>
        <begin position="328"/>
        <end position="350"/>
    </location>
</feature>
<feature type="transmembrane region" description="Helical" evidence="3">
    <location>
        <begin position="104"/>
        <end position="122"/>
    </location>
</feature>
<accession>A0A845AT59</accession>
<dbReference type="Pfam" id="PF05569">
    <property type="entry name" value="Peptidase_M56"/>
    <property type="match status" value="1"/>
</dbReference>
<organism evidence="5 6">
    <name type="scientific">Parerythrobacter jejuensis</name>
    <dbReference type="NCBI Taxonomy" id="795812"/>
    <lineage>
        <taxon>Bacteria</taxon>
        <taxon>Pseudomonadati</taxon>
        <taxon>Pseudomonadota</taxon>
        <taxon>Alphaproteobacteria</taxon>
        <taxon>Sphingomonadales</taxon>
        <taxon>Erythrobacteraceae</taxon>
        <taxon>Parerythrobacter</taxon>
    </lineage>
</organism>
<feature type="transmembrane region" description="Helical" evidence="3">
    <location>
        <begin position="300"/>
        <end position="322"/>
    </location>
</feature>
<dbReference type="CDD" id="cd07341">
    <property type="entry name" value="M56_BlaR1_MecR1_like"/>
    <property type="match status" value="1"/>
</dbReference>
<feature type="transmembrane region" description="Helical" evidence="3">
    <location>
        <begin position="6"/>
        <end position="22"/>
    </location>
</feature>
<feature type="transmembrane region" description="Helical" evidence="3">
    <location>
        <begin position="34"/>
        <end position="56"/>
    </location>
</feature>
<keyword evidence="3" id="KW-0812">Transmembrane</keyword>
<sequence>MSWLLETLLWTGALIGFVLLLRRPVSRWFGPQAAYALWLLPFLRLIMPGITLPAWMNPNPQVAAAPGADPVMVIASNPALMSAESIGTPVPAAATSIAMSLSDIVPFLLAIWLAGAVVFMVMRFRAYFDMRDALLADAREVGREGGVRLVETPATKTPLAFGVFDKVVALPPRFLALSDRSVRDLALAHELAHHRGGDLIVNFAVQPLFALHWFNPLGWVGWRALRRDQEAACDARVVGTADAEMRATYAHTIASFAAGPAFARGAALAAPMACPVLGDKSIIHRLRSLKMSDISTTRRWGGRALLLAGALALPLTASISYAETMREPPAPPAPPAAELPPAPPAPPRAPEAPAAPLAPTLDEEFDATMGGGEDGKKTRRIVIEREFDSDDGETVTVINRKGKDGKVKIVNRRVNTFAFFDEDGEGLSDEDREKLEKRLEKRLKDREIRWEELGERLSNRIELRYGKEFEGKVAKLAKLDCDKADGQARSITSRDGTFAFALCAEGIARDARQMAAEALEEARAAIREERSLTDAQRREALAGVEQAIRELNQAD</sequence>
<name>A0A845AT59_9SPHN</name>
<dbReference type="PANTHER" id="PTHR34978">
    <property type="entry name" value="POSSIBLE SENSOR-TRANSDUCER PROTEIN BLAR"/>
    <property type="match status" value="1"/>
</dbReference>
<evidence type="ECO:0000256" key="2">
    <source>
        <dbReference type="SAM" id="MobiDB-lite"/>
    </source>
</evidence>
<proteinExistence type="predicted"/>
<keyword evidence="3" id="KW-1133">Transmembrane helix</keyword>
<dbReference type="PANTHER" id="PTHR34978:SF3">
    <property type="entry name" value="SLR0241 PROTEIN"/>
    <property type="match status" value="1"/>
</dbReference>
<dbReference type="Proteomes" id="UP000446786">
    <property type="component" value="Unassembled WGS sequence"/>
</dbReference>
<reference evidence="5 6" key="1">
    <citation type="submission" date="2019-12" db="EMBL/GenBank/DDBJ databases">
        <title>Genomic-based taxomic classification of the family Erythrobacteraceae.</title>
        <authorList>
            <person name="Xu L."/>
        </authorList>
    </citation>
    <scope>NUCLEOTIDE SEQUENCE [LARGE SCALE GENOMIC DNA]</scope>
    <source>
        <strain evidence="5 6">JCM 16677</strain>
    </source>
</reference>
<evidence type="ECO:0000313" key="5">
    <source>
        <dbReference type="EMBL" id="MXP32547.1"/>
    </source>
</evidence>